<dbReference type="AlphaFoldDB" id="A0A6H9TG92"/>
<keyword evidence="1" id="KW-0812">Transmembrane</keyword>
<proteinExistence type="predicted"/>
<dbReference type="RefSeq" id="WP_151064183.1">
    <property type="nucleotide sequence ID" value="NZ_CABVPL010000008.1"/>
</dbReference>
<feature type="transmembrane region" description="Helical" evidence="1">
    <location>
        <begin position="16"/>
        <end position="35"/>
    </location>
</feature>
<dbReference type="EMBL" id="VZOJ01000020">
    <property type="protein sequence ID" value="KAB0642773.1"/>
    <property type="molecule type" value="Genomic_DNA"/>
</dbReference>
<gene>
    <name evidence="2" type="ORF">F7R21_10050</name>
</gene>
<feature type="transmembrane region" description="Helical" evidence="1">
    <location>
        <begin position="41"/>
        <end position="62"/>
    </location>
</feature>
<dbReference type="OrthoDB" id="8999898at2"/>
<evidence type="ECO:0000313" key="3">
    <source>
        <dbReference type="Proteomes" id="UP000430232"/>
    </source>
</evidence>
<keyword evidence="1" id="KW-0472">Membrane</keyword>
<name>A0A6H9TG92_9BURK</name>
<feature type="transmembrane region" description="Helical" evidence="1">
    <location>
        <begin position="109"/>
        <end position="127"/>
    </location>
</feature>
<sequence>MKSDVDDGSPIDSHRSLAMIELAIGMLVAGIYYVFSQLHVMAAWVWKVVLVMQCFVSIVLFFHYSMNRRSRRLWIEGIVSMLALVPWLMIAFVWLFYLLYIPMSAFPKVSLVVVCFITIGWYASTVYSDFRRAAKKEAVVNAIYYDDGNNLVFRHSCGGYIDLLTSRTPFKGSLISVIICLMPFAAMIGSNTKYILGGTVGAHVLCIVLSLLGFPMAISIVGNSYVKAIFFRVYLPLKLERRTGKKVILAR</sequence>
<dbReference type="Proteomes" id="UP000430232">
    <property type="component" value="Unassembled WGS sequence"/>
</dbReference>
<reference evidence="2 3" key="1">
    <citation type="submission" date="2019-09" db="EMBL/GenBank/DDBJ databases">
        <title>Draft genome sequences of 48 bacterial type strains from the CCUG.</title>
        <authorList>
            <person name="Tunovic T."/>
            <person name="Pineiro-Iglesias B."/>
            <person name="Unosson C."/>
            <person name="Inganas E."/>
            <person name="Ohlen M."/>
            <person name="Cardew S."/>
            <person name="Jensie-Markopoulos S."/>
            <person name="Salva-Serra F."/>
            <person name="Jaen-Luchoro D."/>
            <person name="Karlsson R."/>
            <person name="Svensson-Stadler L."/>
            <person name="Chun J."/>
            <person name="Moore E."/>
        </authorList>
    </citation>
    <scope>NUCLEOTIDE SEQUENCE [LARGE SCALE GENOMIC DNA]</scope>
    <source>
        <strain evidence="2 3">CCUG 54555</strain>
    </source>
</reference>
<comment type="caution">
    <text evidence="2">The sequence shown here is derived from an EMBL/GenBank/DDBJ whole genome shotgun (WGS) entry which is preliminary data.</text>
</comment>
<feature type="transmembrane region" description="Helical" evidence="1">
    <location>
        <begin position="174"/>
        <end position="196"/>
    </location>
</feature>
<evidence type="ECO:0000256" key="1">
    <source>
        <dbReference type="SAM" id="Phobius"/>
    </source>
</evidence>
<feature type="transmembrane region" description="Helical" evidence="1">
    <location>
        <begin position="74"/>
        <end position="97"/>
    </location>
</feature>
<keyword evidence="1" id="KW-1133">Transmembrane helix</keyword>
<keyword evidence="3" id="KW-1185">Reference proteome</keyword>
<accession>A0A6H9TG92</accession>
<feature type="transmembrane region" description="Helical" evidence="1">
    <location>
        <begin position="202"/>
        <end position="222"/>
    </location>
</feature>
<organism evidence="2 3">
    <name type="scientific">Burkholderia latens</name>
    <dbReference type="NCBI Taxonomy" id="488446"/>
    <lineage>
        <taxon>Bacteria</taxon>
        <taxon>Pseudomonadati</taxon>
        <taxon>Pseudomonadota</taxon>
        <taxon>Betaproteobacteria</taxon>
        <taxon>Burkholderiales</taxon>
        <taxon>Burkholderiaceae</taxon>
        <taxon>Burkholderia</taxon>
        <taxon>Burkholderia cepacia complex</taxon>
    </lineage>
</organism>
<protein>
    <submittedName>
        <fullName evidence="2">Uncharacterized protein</fullName>
    </submittedName>
</protein>
<dbReference type="GeneID" id="99788981"/>
<evidence type="ECO:0000313" key="2">
    <source>
        <dbReference type="EMBL" id="KAB0642773.1"/>
    </source>
</evidence>